<name>A0ABS6H3J0_9PROT</name>
<dbReference type="InterPro" id="IPR005769">
    <property type="entry name" value="PhnE/PtxC"/>
</dbReference>
<feature type="transmembrane region" description="Helical" evidence="7">
    <location>
        <begin position="111"/>
        <end position="135"/>
    </location>
</feature>
<evidence type="ECO:0000256" key="7">
    <source>
        <dbReference type="RuleBase" id="RU363032"/>
    </source>
</evidence>
<reference evidence="9 10" key="1">
    <citation type="submission" date="2021-01" db="EMBL/GenBank/DDBJ databases">
        <title>Roseomonas sp. nov, a bacterium isolated from an oil production mixture in Yumen Oilfield.</title>
        <authorList>
            <person name="Wu D."/>
        </authorList>
    </citation>
    <scope>NUCLEOTIDE SEQUENCE [LARGE SCALE GENOMIC DNA]</scope>
    <source>
        <strain evidence="9 10">ROY-5-3</strain>
    </source>
</reference>
<evidence type="ECO:0000256" key="6">
    <source>
        <dbReference type="ARBA" id="ARBA00023136"/>
    </source>
</evidence>
<comment type="caution">
    <text evidence="9">The sequence shown here is derived from an EMBL/GenBank/DDBJ whole genome shotgun (WGS) entry which is preliminary data.</text>
</comment>
<evidence type="ECO:0000259" key="8">
    <source>
        <dbReference type="PROSITE" id="PS50928"/>
    </source>
</evidence>
<dbReference type="EMBL" id="JAERQM010000001">
    <property type="protein sequence ID" value="MBU8543229.1"/>
    <property type="molecule type" value="Genomic_DNA"/>
</dbReference>
<comment type="subcellular location">
    <subcellularLocation>
        <location evidence="1 7">Cell membrane</location>
        <topology evidence="1 7">Multi-pass membrane protein</topology>
    </subcellularLocation>
</comment>
<evidence type="ECO:0000256" key="4">
    <source>
        <dbReference type="ARBA" id="ARBA00022692"/>
    </source>
</evidence>
<sequence>MDAALPLTASARGAIARGEAEFQAARQQRRRATLLWGAILLVCLLLAARLSEMTPQALADGLPRIGEYFWRILPSLRWETLFADWETEGSLAGWFYRLDKWAWLIFETSQMALLGTVFGTLIGFALCFVAARNLAPTPWAFHLARRFLEFCRTVPEIVFALIFVWAFGIGPMAGILAIIIHTAGANGKLFAEVVENAETSAMEGVRAAGGNWFHRVRFGVLPQVAPNFLSYTLLRFEINVRGASVLGFVGAGGIGEELYHVISFNYYEEISAIIVLIILSVASIDMISERLRRQLSAGAARG</sequence>
<keyword evidence="4 7" id="KW-0812">Transmembrane</keyword>
<dbReference type="NCBIfam" id="TIGR01097">
    <property type="entry name" value="PhnE"/>
    <property type="match status" value="1"/>
</dbReference>
<keyword evidence="10" id="KW-1185">Reference proteome</keyword>
<evidence type="ECO:0000256" key="3">
    <source>
        <dbReference type="ARBA" id="ARBA00022475"/>
    </source>
</evidence>
<keyword evidence="2 7" id="KW-0813">Transport</keyword>
<comment type="similarity">
    <text evidence="7">Belongs to the binding-protein-dependent transport system permease family.</text>
</comment>
<dbReference type="RefSeq" id="WP_216873513.1">
    <property type="nucleotide sequence ID" value="NZ_JAERQM010000001.1"/>
</dbReference>
<evidence type="ECO:0000256" key="1">
    <source>
        <dbReference type="ARBA" id="ARBA00004651"/>
    </source>
</evidence>
<evidence type="ECO:0000256" key="5">
    <source>
        <dbReference type="ARBA" id="ARBA00022989"/>
    </source>
</evidence>
<feature type="transmembrane region" description="Helical" evidence="7">
    <location>
        <begin position="156"/>
        <end position="180"/>
    </location>
</feature>
<feature type="transmembrane region" description="Helical" evidence="7">
    <location>
        <begin position="32"/>
        <end position="50"/>
    </location>
</feature>
<feature type="transmembrane region" description="Helical" evidence="7">
    <location>
        <begin position="270"/>
        <end position="287"/>
    </location>
</feature>
<dbReference type="PANTHER" id="PTHR30043">
    <property type="entry name" value="PHOSPHONATES TRANSPORT SYSTEM PERMEASE PROTEIN"/>
    <property type="match status" value="1"/>
</dbReference>
<gene>
    <name evidence="9" type="primary">phnE</name>
    <name evidence="9" type="ORF">JJQ90_05905</name>
</gene>
<keyword evidence="5 7" id="KW-1133">Transmembrane helix</keyword>
<keyword evidence="6 7" id="KW-0472">Membrane</keyword>
<evidence type="ECO:0000313" key="10">
    <source>
        <dbReference type="Proteomes" id="UP000689967"/>
    </source>
</evidence>
<dbReference type="Pfam" id="PF00528">
    <property type="entry name" value="BPD_transp_1"/>
    <property type="match status" value="1"/>
</dbReference>
<proteinExistence type="inferred from homology"/>
<evidence type="ECO:0000256" key="2">
    <source>
        <dbReference type="ARBA" id="ARBA00022448"/>
    </source>
</evidence>
<dbReference type="CDD" id="cd06261">
    <property type="entry name" value="TM_PBP2"/>
    <property type="match status" value="1"/>
</dbReference>
<protein>
    <submittedName>
        <fullName evidence="9">Phosphonate ABC transporter, permease protein PhnE</fullName>
    </submittedName>
</protein>
<dbReference type="PROSITE" id="PS50928">
    <property type="entry name" value="ABC_TM1"/>
    <property type="match status" value="1"/>
</dbReference>
<dbReference type="PANTHER" id="PTHR30043:SF1">
    <property type="entry name" value="ABC TRANSPORT SYSTEM PERMEASE PROTEIN P69"/>
    <property type="match status" value="1"/>
</dbReference>
<keyword evidence="3" id="KW-1003">Cell membrane</keyword>
<accession>A0ABS6H3J0</accession>
<feature type="domain" description="ABC transmembrane type-1" evidence="8">
    <location>
        <begin position="105"/>
        <end position="288"/>
    </location>
</feature>
<evidence type="ECO:0000313" key="9">
    <source>
        <dbReference type="EMBL" id="MBU8543229.1"/>
    </source>
</evidence>
<dbReference type="Proteomes" id="UP000689967">
    <property type="component" value="Unassembled WGS sequence"/>
</dbReference>
<dbReference type="InterPro" id="IPR000515">
    <property type="entry name" value="MetI-like"/>
</dbReference>
<organism evidence="9 10">
    <name type="scientific">Falsiroseomonas oleicola</name>
    <dbReference type="NCBI Taxonomy" id="2801474"/>
    <lineage>
        <taxon>Bacteria</taxon>
        <taxon>Pseudomonadati</taxon>
        <taxon>Pseudomonadota</taxon>
        <taxon>Alphaproteobacteria</taxon>
        <taxon>Acetobacterales</taxon>
        <taxon>Roseomonadaceae</taxon>
        <taxon>Falsiroseomonas</taxon>
    </lineage>
</organism>